<dbReference type="KEGG" id="tpz:Tph_c03030"/>
<organism evidence="1 2">
    <name type="scientific">Thermacetogenium phaeum (strain ATCC BAA-254 / DSM 26808 / PB)</name>
    <dbReference type="NCBI Taxonomy" id="1089553"/>
    <lineage>
        <taxon>Bacteria</taxon>
        <taxon>Bacillati</taxon>
        <taxon>Bacillota</taxon>
        <taxon>Clostridia</taxon>
        <taxon>Thermoanaerobacterales</taxon>
        <taxon>Thermoanaerobacteraceae</taxon>
        <taxon>Thermacetogenium</taxon>
    </lineage>
</organism>
<dbReference type="HOGENOM" id="CLU_2526435_0_0_9"/>
<keyword evidence="2" id="KW-1185">Reference proteome</keyword>
<gene>
    <name evidence="1" type="ordered locus">Tph_c03030</name>
</gene>
<evidence type="ECO:0000313" key="1">
    <source>
        <dbReference type="EMBL" id="AFV10550.1"/>
    </source>
</evidence>
<dbReference type="eggNOG" id="ENOG503385V">
    <property type="taxonomic scope" value="Bacteria"/>
</dbReference>
<dbReference type="Proteomes" id="UP000000467">
    <property type="component" value="Chromosome"/>
</dbReference>
<dbReference type="AlphaFoldDB" id="K4LEY8"/>
<dbReference type="RefSeq" id="WP_015049469.1">
    <property type="nucleotide sequence ID" value="NC_018870.1"/>
</dbReference>
<accession>K4LEY8</accession>
<dbReference type="EMBL" id="CP003732">
    <property type="protein sequence ID" value="AFV10550.1"/>
    <property type="molecule type" value="Genomic_DNA"/>
</dbReference>
<protein>
    <submittedName>
        <fullName evidence="1">Uncharacterized protein</fullName>
    </submittedName>
</protein>
<sequence length="84" mass="9309">MLLTKGYNGLGVINMAVAREYVKALIDRLTDEQVEALQVIVESMAWPTEKVMPEEAAEIEEEAFADIDAGRGVKAEDVWKELGI</sequence>
<evidence type="ECO:0000313" key="2">
    <source>
        <dbReference type="Proteomes" id="UP000000467"/>
    </source>
</evidence>
<name>K4LEY8_THEPS</name>
<reference evidence="1 2" key="1">
    <citation type="journal article" date="2012" name="BMC Genomics">
        <title>Genome-guided analysis of physiological and morphological traits of the fermentative acetate oxidizer Thermacetogenium phaeum.</title>
        <authorList>
            <person name="Oehler D."/>
            <person name="Poehlein A."/>
            <person name="Leimbach A."/>
            <person name="Muller N."/>
            <person name="Daniel R."/>
            <person name="Gottschalk G."/>
            <person name="Schink B."/>
        </authorList>
    </citation>
    <scope>NUCLEOTIDE SEQUENCE [LARGE SCALE GENOMIC DNA]</scope>
    <source>
        <strain evidence="2">ATCC BAA-254 / DSM 26808 / PB</strain>
    </source>
</reference>
<proteinExistence type="predicted"/>